<organism evidence="1 2">
    <name type="scientific">Roseateles violae</name>
    <dbReference type="NCBI Taxonomy" id="3058042"/>
    <lineage>
        <taxon>Bacteria</taxon>
        <taxon>Pseudomonadati</taxon>
        <taxon>Pseudomonadota</taxon>
        <taxon>Betaproteobacteria</taxon>
        <taxon>Burkholderiales</taxon>
        <taxon>Sphaerotilaceae</taxon>
        <taxon>Roseateles</taxon>
    </lineage>
</organism>
<evidence type="ECO:0000313" key="2">
    <source>
        <dbReference type="Proteomes" id="UP001228044"/>
    </source>
</evidence>
<comment type="caution">
    <text evidence="1">The sequence shown here is derived from an EMBL/GenBank/DDBJ whole genome shotgun (WGS) entry which is preliminary data.</text>
</comment>
<dbReference type="SUPFAM" id="SSF52467">
    <property type="entry name" value="DHS-like NAD/FAD-binding domain"/>
    <property type="match status" value="1"/>
</dbReference>
<accession>A0ABT8DL75</accession>
<dbReference type="InterPro" id="IPR014583">
    <property type="entry name" value="Uncharacterised_Sir2-like"/>
</dbReference>
<dbReference type="InterPro" id="IPR029035">
    <property type="entry name" value="DHS-like_NAD/FAD-binding_dom"/>
</dbReference>
<keyword evidence="2" id="KW-1185">Reference proteome</keyword>
<dbReference type="RefSeq" id="WP_290357057.1">
    <property type="nucleotide sequence ID" value="NZ_JAUHHC010000001.1"/>
</dbReference>
<protein>
    <submittedName>
        <fullName evidence="1">SIR2 family protein</fullName>
    </submittedName>
</protein>
<dbReference type="PIRSF" id="PIRSF033541">
    <property type="entry name" value="ORF25P_Sir2"/>
    <property type="match status" value="1"/>
</dbReference>
<evidence type="ECO:0000313" key="1">
    <source>
        <dbReference type="EMBL" id="MDN3918726.1"/>
    </source>
</evidence>
<proteinExistence type="predicted"/>
<dbReference type="Pfam" id="PF13289">
    <property type="entry name" value="SIR2_2"/>
    <property type="match status" value="1"/>
</dbReference>
<dbReference type="EMBL" id="JAUHHC010000001">
    <property type="protein sequence ID" value="MDN3918726.1"/>
    <property type="molecule type" value="Genomic_DNA"/>
</dbReference>
<gene>
    <name evidence="1" type="ORF">QWJ38_00410</name>
</gene>
<name>A0ABT8DL75_9BURK</name>
<reference evidence="1 2" key="1">
    <citation type="submission" date="2023-06" db="EMBL/GenBank/DDBJ databases">
        <title>Pelomonas sp. PFR6 16S ribosomal RNA gene Genome sequencing and assembly.</title>
        <authorList>
            <person name="Woo H."/>
        </authorList>
    </citation>
    <scope>NUCLEOTIDE SEQUENCE [LARGE SCALE GENOMIC DNA]</scope>
    <source>
        <strain evidence="1 2">PFR6</strain>
    </source>
</reference>
<dbReference type="Gene3D" id="3.40.50.1220">
    <property type="entry name" value="TPP-binding domain"/>
    <property type="match status" value="1"/>
</dbReference>
<sequence length="287" mass="32151">MSNVPPELARKLANGQVILFVGAGVSMSLKLPSYSALIREIGGHLGFDGAIFEGFGDYLTLAEYYHLEKKGLQELQRHLQAKWNVPERDVAASPVHRALVELGCKSIYTTNFDSFLERAHRAMSRPYKRILSVKDMVDVHHEAVQIVKLHGDLTVPSGMVFTESSYFERLSFESPLDVKLRADALGKSLLFIGYSLADINIRYLMYRLQMQWEQEPEQEVRPKSYVFLTRPNAVQAEVLRSRGVEAIVGDGADPSASLASFLNQLRTDADGLKKEPLAGKSKRKKPT</sequence>
<dbReference type="Proteomes" id="UP001228044">
    <property type="component" value="Unassembled WGS sequence"/>
</dbReference>